<dbReference type="RefSeq" id="WP_146304988.1">
    <property type="nucleotide sequence ID" value="NZ_VOHS01000007.1"/>
</dbReference>
<keyword evidence="2" id="KW-1185">Reference proteome</keyword>
<dbReference type="Gene3D" id="2.60.120.260">
    <property type="entry name" value="Galactose-binding domain-like"/>
    <property type="match status" value="1"/>
</dbReference>
<evidence type="ECO:0000313" key="2">
    <source>
        <dbReference type="Proteomes" id="UP000318815"/>
    </source>
</evidence>
<dbReference type="AlphaFoldDB" id="A0A5C6LV62"/>
<evidence type="ECO:0000313" key="1">
    <source>
        <dbReference type="EMBL" id="TWW00832.1"/>
    </source>
</evidence>
<dbReference type="Proteomes" id="UP000318815">
    <property type="component" value="Unassembled WGS sequence"/>
</dbReference>
<dbReference type="OrthoDB" id="2247630at2"/>
<dbReference type="EMBL" id="VOHS01000007">
    <property type="protein sequence ID" value="TWW00832.1"/>
    <property type="molecule type" value="Genomic_DNA"/>
</dbReference>
<gene>
    <name evidence="1" type="ORF">FEF09_10080</name>
</gene>
<organism evidence="1 2">
    <name type="scientific">Chitinophaga pinensis</name>
    <dbReference type="NCBI Taxonomy" id="79329"/>
    <lineage>
        <taxon>Bacteria</taxon>
        <taxon>Pseudomonadati</taxon>
        <taxon>Bacteroidota</taxon>
        <taxon>Chitinophagia</taxon>
        <taxon>Chitinophagales</taxon>
        <taxon>Chitinophagaceae</taxon>
        <taxon>Chitinophaga</taxon>
    </lineage>
</organism>
<protein>
    <submittedName>
        <fullName evidence="1">Uncharacterized protein</fullName>
    </submittedName>
</protein>
<accession>A0A5C6LV62</accession>
<reference evidence="1 2" key="1">
    <citation type="submission" date="2019-08" db="EMBL/GenBank/DDBJ databases">
        <title>Whole genome sequencing of chitin degrading bacteria Chitinophaga pinensis YS16.</title>
        <authorList>
            <person name="Singh R.P."/>
            <person name="Manchanda G."/>
            <person name="Maurya I.K."/>
            <person name="Joshi N.K."/>
            <person name="Srivastava A.K."/>
        </authorList>
    </citation>
    <scope>NUCLEOTIDE SEQUENCE [LARGE SCALE GENOMIC DNA]</scope>
    <source>
        <strain evidence="1 2">YS-16</strain>
    </source>
</reference>
<proteinExistence type="predicted"/>
<sequence length="145" mass="16144">MMRIIPAFIGGCIALVTSLTARSQDGPPPIFFQSIDVSAYKGASYTIECWMYAERKENNSGTALMALGYNQQTQVSTAIGKLSMEDFKAGEWNRLTVSGKIDKRTQSLFIGALYSGKAKFFFDDIKLFLNKKEVPVKKLVLKMPI</sequence>
<name>A0A5C6LV62_9BACT</name>
<comment type="caution">
    <text evidence="1">The sequence shown here is derived from an EMBL/GenBank/DDBJ whole genome shotgun (WGS) entry which is preliminary data.</text>
</comment>